<dbReference type="GO" id="GO:0006310">
    <property type="term" value="P:DNA recombination"/>
    <property type="evidence" value="ECO:0007669"/>
    <property type="project" value="UniProtKB-KW"/>
</dbReference>
<dbReference type="PIRSF" id="PIRSF001007">
    <property type="entry name" value="RusA"/>
    <property type="match status" value="1"/>
</dbReference>
<dbReference type="EC" id="3.1.21.10" evidence="14 15"/>
<evidence type="ECO:0000256" key="11">
    <source>
        <dbReference type="ARBA" id="ARBA00023204"/>
    </source>
</evidence>
<name>A0A9X4PBK3_9PAST</name>
<evidence type="ECO:0000256" key="3">
    <source>
        <dbReference type="ARBA" id="ARBA00014885"/>
    </source>
</evidence>
<keyword evidence="11 15" id="KW-0234">DNA repair</keyword>
<comment type="catalytic activity">
    <reaction evidence="13 15">
        <text>Endonucleolytic cleavage at a junction such as a reciprocal single-stranded crossover between two homologous DNA duplexes (Holliday junction).</text>
        <dbReference type="EC" id="3.1.21.10"/>
    </reaction>
</comment>
<dbReference type="Gene3D" id="3.30.1330.70">
    <property type="entry name" value="Holliday junction resolvase RusA"/>
    <property type="match status" value="1"/>
</dbReference>
<evidence type="ECO:0000256" key="10">
    <source>
        <dbReference type="ARBA" id="ARBA00023172"/>
    </source>
</evidence>
<sequence>MRQLAVNLPYPPSLNHYWRHTRQGRHYISKAGKTYRDAVLMACVKEKPFQSQVSIHIDVFVPDNRKRDPDNLWKVVLDSLTQANIIEDDCWQVVPRQSIDVVAVDKHNPRLVVTIKELA</sequence>
<dbReference type="InterPro" id="IPR036614">
    <property type="entry name" value="RusA-like_sf"/>
</dbReference>
<keyword evidence="17" id="KW-1185">Reference proteome</keyword>
<comment type="caution">
    <text evidence="16">The sequence shown here is derived from an EMBL/GenBank/DDBJ whole genome shotgun (WGS) entry which is preliminary data.</text>
</comment>
<dbReference type="RefSeq" id="WP_279572011.1">
    <property type="nucleotide sequence ID" value="NZ_LWID01000001.1"/>
</dbReference>
<accession>A0A9X4PBK3</accession>
<evidence type="ECO:0000256" key="4">
    <source>
        <dbReference type="ARBA" id="ARBA00022722"/>
    </source>
</evidence>
<organism evidence="16 17">
    <name type="scientific">Volucribacter amazonae</name>
    <dbReference type="NCBI Taxonomy" id="256731"/>
    <lineage>
        <taxon>Bacteria</taxon>
        <taxon>Pseudomonadati</taxon>
        <taxon>Pseudomonadota</taxon>
        <taxon>Gammaproteobacteria</taxon>
        <taxon>Pasteurellales</taxon>
        <taxon>Pasteurellaceae</taxon>
        <taxon>Volucribacter</taxon>
    </lineage>
</organism>
<evidence type="ECO:0000256" key="8">
    <source>
        <dbReference type="ARBA" id="ARBA00022801"/>
    </source>
</evidence>
<dbReference type="GO" id="GO:0008821">
    <property type="term" value="F:crossover junction DNA endonuclease activity"/>
    <property type="evidence" value="ECO:0007669"/>
    <property type="project" value="UniProtKB-EC"/>
</dbReference>
<reference evidence="16" key="1">
    <citation type="submission" date="2016-03" db="EMBL/GenBank/DDBJ databases">
        <title>Co-evolution between Pasteurellaceae and their hosts.</title>
        <authorList>
            <person name="Hansen M.J."/>
            <person name="Bojesen A.M."/>
            <person name="Planet P."/>
        </authorList>
    </citation>
    <scope>NUCLEOTIDE SEQUENCE</scope>
    <source>
        <strain evidence="16">146/S8/89</strain>
    </source>
</reference>
<proteinExistence type="inferred from homology"/>
<protein>
    <recommendedName>
        <fullName evidence="3 15">Crossover junction endodeoxyribonuclease rusA</fullName>
        <ecNumber evidence="14 15">3.1.21.10</ecNumber>
    </recommendedName>
</protein>
<evidence type="ECO:0000256" key="9">
    <source>
        <dbReference type="ARBA" id="ARBA00022842"/>
    </source>
</evidence>
<evidence type="ECO:0000256" key="1">
    <source>
        <dbReference type="ARBA" id="ARBA00001946"/>
    </source>
</evidence>
<keyword evidence="5" id="KW-0479">Metal-binding</keyword>
<dbReference type="GO" id="GO:0006281">
    <property type="term" value="P:DNA repair"/>
    <property type="evidence" value="ECO:0007669"/>
    <property type="project" value="UniProtKB-KW"/>
</dbReference>
<evidence type="ECO:0000256" key="7">
    <source>
        <dbReference type="ARBA" id="ARBA00022763"/>
    </source>
</evidence>
<dbReference type="Proteomes" id="UP001155500">
    <property type="component" value="Unassembled WGS sequence"/>
</dbReference>
<comment type="subunit">
    <text evidence="2">Homodimer.</text>
</comment>
<evidence type="ECO:0000256" key="12">
    <source>
        <dbReference type="ARBA" id="ARBA00024745"/>
    </source>
</evidence>
<evidence type="ECO:0000256" key="2">
    <source>
        <dbReference type="ARBA" id="ARBA00011738"/>
    </source>
</evidence>
<comment type="cofactor">
    <cofactor evidence="1">
        <name>Mg(2+)</name>
        <dbReference type="ChEBI" id="CHEBI:18420"/>
    </cofactor>
</comment>
<dbReference type="InterPro" id="IPR016281">
    <property type="entry name" value="Endonuclease_RusA"/>
</dbReference>
<keyword evidence="10" id="KW-0233">DNA recombination</keyword>
<comment type="function">
    <text evidence="12">Endonuclease that resolves Holliday junction intermediates made during homologous genetic recombination and DNA repair. Exhibits sequence and structure-selective cleavage of four-way DNA junctions, where it introduces symmetrical nicks in two strands of the same polarity at the 5' side of CC dinucleotides. Corrects the defects in genetic recombination and DNA repair associated with inactivation of RuvAB or RuvC.</text>
</comment>
<evidence type="ECO:0000256" key="13">
    <source>
        <dbReference type="ARBA" id="ARBA00029354"/>
    </source>
</evidence>
<dbReference type="AlphaFoldDB" id="A0A9X4PBK3"/>
<dbReference type="SUPFAM" id="SSF103084">
    <property type="entry name" value="Holliday junction resolvase RusA"/>
    <property type="match status" value="1"/>
</dbReference>
<dbReference type="Pfam" id="PF05866">
    <property type="entry name" value="RusA"/>
    <property type="match status" value="1"/>
</dbReference>
<evidence type="ECO:0000256" key="5">
    <source>
        <dbReference type="ARBA" id="ARBA00022723"/>
    </source>
</evidence>
<evidence type="ECO:0000256" key="14">
    <source>
        <dbReference type="ARBA" id="ARBA00029488"/>
    </source>
</evidence>
<gene>
    <name evidence="16" type="ORF">A6A20_02615</name>
</gene>
<keyword evidence="8 15" id="KW-0378">Hydrolase</keyword>
<keyword evidence="7 15" id="KW-0227">DNA damage</keyword>
<comment type="similarity">
    <text evidence="15">Belongs to the rusA family.</text>
</comment>
<evidence type="ECO:0000313" key="16">
    <source>
        <dbReference type="EMBL" id="MDG6894541.1"/>
    </source>
</evidence>
<keyword evidence="4 15" id="KW-0540">Nuclease</keyword>
<evidence type="ECO:0000256" key="15">
    <source>
        <dbReference type="PIRNR" id="PIRNR001007"/>
    </source>
</evidence>
<comment type="function">
    <text evidence="15">Endonuclease that resolves Holliday junction intermediates made during homologous genetic recombination and DNA repair. Exhibits sequence and structure-selective cleavage of four-way DNA junctions, where it introduces symmetrical nicks in two strands of the same polarity at the 5' side of dinucleotides. Corrects the defects in genetic recombination and DNA repair associated with inactivation of ruvAB or ruvC.</text>
</comment>
<dbReference type="GO" id="GO:0000287">
    <property type="term" value="F:magnesium ion binding"/>
    <property type="evidence" value="ECO:0007669"/>
    <property type="project" value="InterPro"/>
</dbReference>
<evidence type="ECO:0000313" key="17">
    <source>
        <dbReference type="Proteomes" id="UP001155500"/>
    </source>
</evidence>
<dbReference type="InterPro" id="IPR008822">
    <property type="entry name" value="Endonuclease_RusA-like"/>
</dbReference>
<keyword evidence="6 15" id="KW-0255">Endonuclease</keyword>
<keyword evidence="9" id="KW-0460">Magnesium</keyword>
<evidence type="ECO:0000256" key="6">
    <source>
        <dbReference type="ARBA" id="ARBA00022759"/>
    </source>
</evidence>
<dbReference type="EMBL" id="LWID01000001">
    <property type="protein sequence ID" value="MDG6894541.1"/>
    <property type="molecule type" value="Genomic_DNA"/>
</dbReference>